<protein>
    <submittedName>
        <fullName evidence="7">ABC transporter permease</fullName>
    </submittedName>
</protein>
<dbReference type="SUPFAM" id="SSF161098">
    <property type="entry name" value="MetI-like"/>
    <property type="match status" value="1"/>
</dbReference>
<feature type="transmembrane region" description="Helical" evidence="5">
    <location>
        <begin position="73"/>
        <end position="94"/>
    </location>
</feature>
<reference evidence="7" key="1">
    <citation type="journal article" date="2020" name="mSystems">
        <title>Genome- and Community-Level Interaction Insights into Carbon Utilization and Element Cycling Functions of Hydrothermarchaeota in Hydrothermal Sediment.</title>
        <authorList>
            <person name="Zhou Z."/>
            <person name="Liu Y."/>
            <person name="Xu W."/>
            <person name="Pan J."/>
            <person name="Luo Z.H."/>
            <person name="Li M."/>
        </authorList>
    </citation>
    <scope>NUCLEOTIDE SEQUENCE [LARGE SCALE GENOMIC DNA]</scope>
    <source>
        <strain evidence="7">SpSt-210</strain>
    </source>
</reference>
<keyword evidence="3 5" id="KW-1133">Transmembrane helix</keyword>
<dbReference type="Pfam" id="PF00528">
    <property type="entry name" value="BPD_transp_1"/>
    <property type="match status" value="1"/>
</dbReference>
<feature type="transmembrane region" description="Helical" evidence="5">
    <location>
        <begin position="190"/>
        <end position="212"/>
    </location>
</feature>
<dbReference type="PANTHER" id="PTHR42729">
    <property type="entry name" value="OLIGO/DIPEPTIDE TRANSPORT, PERMEASE PROTEIN (DPPC-2)"/>
    <property type="match status" value="1"/>
</dbReference>
<accession>A0A831X8G7</accession>
<dbReference type="EMBL" id="DSIY01000169">
    <property type="protein sequence ID" value="HEG91195.1"/>
    <property type="molecule type" value="Genomic_DNA"/>
</dbReference>
<keyword evidence="4 5" id="KW-0472">Membrane</keyword>
<keyword evidence="5" id="KW-0813">Transport</keyword>
<dbReference type="AlphaFoldDB" id="A0A831X8G7"/>
<dbReference type="InterPro" id="IPR000515">
    <property type="entry name" value="MetI-like"/>
</dbReference>
<gene>
    <name evidence="7" type="ORF">ENP34_07100</name>
</gene>
<comment type="caution">
    <text evidence="7">The sequence shown here is derived from an EMBL/GenBank/DDBJ whole genome shotgun (WGS) entry which is preliminary data.</text>
</comment>
<evidence type="ECO:0000256" key="4">
    <source>
        <dbReference type="ARBA" id="ARBA00023136"/>
    </source>
</evidence>
<feature type="transmembrane region" description="Helical" evidence="5">
    <location>
        <begin position="106"/>
        <end position="128"/>
    </location>
</feature>
<feature type="domain" description="ABC transmembrane type-1" evidence="6">
    <location>
        <begin position="71"/>
        <end position="264"/>
    </location>
</feature>
<keyword evidence="2 5" id="KW-0812">Transmembrane</keyword>
<feature type="transmembrane region" description="Helical" evidence="5">
    <location>
        <begin position="243"/>
        <end position="267"/>
    </location>
</feature>
<organism evidence="7">
    <name type="scientific">Thermorudis peleae</name>
    <dbReference type="NCBI Taxonomy" id="1382356"/>
    <lineage>
        <taxon>Bacteria</taxon>
        <taxon>Pseudomonadati</taxon>
        <taxon>Thermomicrobiota</taxon>
        <taxon>Thermomicrobia</taxon>
        <taxon>Thermomicrobia incertae sedis</taxon>
        <taxon>Thermorudis</taxon>
    </lineage>
</organism>
<proteinExistence type="inferred from homology"/>
<evidence type="ECO:0000256" key="2">
    <source>
        <dbReference type="ARBA" id="ARBA00022692"/>
    </source>
</evidence>
<name>A0A831X8G7_9BACT</name>
<evidence type="ECO:0000256" key="5">
    <source>
        <dbReference type="RuleBase" id="RU363032"/>
    </source>
</evidence>
<evidence type="ECO:0000256" key="3">
    <source>
        <dbReference type="ARBA" id="ARBA00022989"/>
    </source>
</evidence>
<comment type="subcellular location">
    <subcellularLocation>
        <location evidence="1 5">Cell membrane</location>
        <topology evidence="1 5">Multi-pass membrane protein</topology>
    </subcellularLocation>
</comment>
<dbReference type="GO" id="GO:0055085">
    <property type="term" value="P:transmembrane transport"/>
    <property type="evidence" value="ECO:0007669"/>
    <property type="project" value="InterPro"/>
</dbReference>
<evidence type="ECO:0000256" key="1">
    <source>
        <dbReference type="ARBA" id="ARBA00004651"/>
    </source>
</evidence>
<evidence type="ECO:0000259" key="6">
    <source>
        <dbReference type="PROSITE" id="PS50928"/>
    </source>
</evidence>
<dbReference type="Gene3D" id="1.10.3720.10">
    <property type="entry name" value="MetI-like"/>
    <property type="match status" value="1"/>
</dbReference>
<evidence type="ECO:0000313" key="7">
    <source>
        <dbReference type="EMBL" id="HEG91195.1"/>
    </source>
</evidence>
<dbReference type="CDD" id="cd06261">
    <property type="entry name" value="TM_PBP2"/>
    <property type="match status" value="1"/>
</dbReference>
<dbReference type="InterPro" id="IPR035906">
    <property type="entry name" value="MetI-like_sf"/>
</dbReference>
<dbReference type="GO" id="GO:0005886">
    <property type="term" value="C:plasma membrane"/>
    <property type="evidence" value="ECO:0007669"/>
    <property type="project" value="UniProtKB-SubCell"/>
</dbReference>
<dbReference type="PANTHER" id="PTHR42729:SF1">
    <property type="entry name" value="OLIGO_DIPEPTIDE TRANSPORT, PERMEASE PROTEIN (DPPC-2)"/>
    <property type="match status" value="1"/>
</dbReference>
<dbReference type="PROSITE" id="PS50928">
    <property type="entry name" value="ABC_TM1"/>
    <property type="match status" value="1"/>
</dbReference>
<comment type="similarity">
    <text evidence="5">Belongs to the binding-protein-dependent transport system permease family.</text>
</comment>
<sequence length="279" mass="30170">MLSYIRRNRSLVVGLCLILLILLFAGLGRLLWDTSLAAPLSAPPNRPPSWEHPLGTDRQGRDLLAVMIVGTPLTLYIGLLAGFIGVAIGTVLALTGSYYGGVVDSLIRGVVDVGLTIPTLLVLILLAVSVRSSLSVSQMALVVASLSWLWPTRTIRSQVLSIKERAYVQVARLSGASNRQIIFFEIMPNLLPYLAATFVGAVGAAILASIGLEVIGLGPIEANTLGMTIYWVTYYAALLHGMWWWFMPPVVIIIMVFVGLFSISAGLDELANPRTRRTV</sequence>